<dbReference type="RefSeq" id="XP_029241213.1">
    <property type="nucleotide sequence ID" value="XM_029378912.1"/>
</dbReference>
<keyword evidence="5" id="KW-0479">Metal-binding</keyword>
<dbReference type="GeneID" id="40325817"/>
<dbReference type="Pfam" id="PF17047">
    <property type="entry name" value="SMP_LBD"/>
    <property type="match status" value="1"/>
</dbReference>
<evidence type="ECO:0000259" key="14">
    <source>
        <dbReference type="PROSITE" id="PS51847"/>
    </source>
</evidence>
<evidence type="ECO:0000256" key="4">
    <source>
        <dbReference type="ARBA" id="ARBA00022692"/>
    </source>
</evidence>
<dbReference type="InterPro" id="IPR045050">
    <property type="entry name" value="Synaptotagmin_plant"/>
</dbReference>
<dbReference type="Gene3D" id="2.60.40.150">
    <property type="entry name" value="C2 domain"/>
    <property type="match status" value="1"/>
</dbReference>
<reference evidence="15 16" key="1">
    <citation type="journal article" date="2018" name="BMC Genomics">
        <title>Genomic comparison of Trypanosoma conorhini and Trypanosoma rangeli to Trypanosoma cruzi strains of high and low virulence.</title>
        <authorList>
            <person name="Bradwell K.R."/>
            <person name="Koparde V.N."/>
            <person name="Matveyev A.V."/>
            <person name="Serrano M.G."/>
            <person name="Alves J.M."/>
            <person name="Parikh H."/>
            <person name="Huang B."/>
            <person name="Lee V."/>
            <person name="Espinosa-Alvarez O."/>
            <person name="Ortiz P.A."/>
            <person name="Costa-Martins A.G."/>
            <person name="Teixeira M.M."/>
            <person name="Buck G.A."/>
        </authorList>
    </citation>
    <scope>NUCLEOTIDE SEQUENCE [LARGE SCALE GENOMIC DNA]</scope>
    <source>
        <strain evidence="15 16">AM80</strain>
    </source>
</reference>
<evidence type="ECO:0000256" key="5">
    <source>
        <dbReference type="ARBA" id="ARBA00022723"/>
    </source>
</evidence>
<evidence type="ECO:0000256" key="7">
    <source>
        <dbReference type="ARBA" id="ARBA00022837"/>
    </source>
</evidence>
<comment type="caution">
    <text evidence="15">The sequence shown here is derived from an EMBL/GenBank/DDBJ whole genome shotgun (WGS) entry which is preliminary data.</text>
</comment>
<organism evidence="15 16">
    <name type="scientific">Trypanosoma rangeli</name>
    <dbReference type="NCBI Taxonomy" id="5698"/>
    <lineage>
        <taxon>Eukaryota</taxon>
        <taxon>Discoba</taxon>
        <taxon>Euglenozoa</taxon>
        <taxon>Kinetoplastea</taxon>
        <taxon>Metakinetoplastina</taxon>
        <taxon>Trypanosomatida</taxon>
        <taxon>Trypanosomatidae</taxon>
        <taxon>Trypanosoma</taxon>
        <taxon>Herpetosoma</taxon>
    </lineage>
</organism>
<dbReference type="GO" id="GO:0005783">
    <property type="term" value="C:endoplasmic reticulum"/>
    <property type="evidence" value="ECO:0007669"/>
    <property type="project" value="TreeGrafter"/>
</dbReference>
<keyword evidence="10" id="KW-0446">Lipid-binding</keyword>
<evidence type="ECO:0000259" key="13">
    <source>
        <dbReference type="PROSITE" id="PS50004"/>
    </source>
</evidence>
<dbReference type="InterPro" id="IPR031468">
    <property type="entry name" value="SMP_LBD"/>
</dbReference>
<accession>A0A422NWN5</accession>
<dbReference type="GO" id="GO:0046872">
    <property type="term" value="F:metal ion binding"/>
    <property type="evidence" value="ECO:0007669"/>
    <property type="project" value="UniProtKB-KW"/>
</dbReference>
<dbReference type="CDD" id="cd21677">
    <property type="entry name" value="SMP_SYT"/>
    <property type="match status" value="1"/>
</dbReference>
<evidence type="ECO:0000256" key="12">
    <source>
        <dbReference type="SAM" id="Phobius"/>
    </source>
</evidence>
<evidence type="ECO:0000256" key="10">
    <source>
        <dbReference type="ARBA" id="ARBA00023121"/>
    </source>
</evidence>
<keyword evidence="9" id="KW-0445">Lipid transport</keyword>
<comment type="similarity">
    <text evidence="2">Belongs to the synaptotagmin family.</text>
</comment>
<keyword evidence="8 12" id="KW-1133">Transmembrane helix</keyword>
<keyword evidence="7" id="KW-0106">Calcium</keyword>
<keyword evidence="3" id="KW-0813">Transport</keyword>
<comment type="subcellular location">
    <subcellularLocation>
        <location evidence="1">Membrane</location>
        <topology evidence="1">Single-pass membrane protein</topology>
    </subcellularLocation>
</comment>
<dbReference type="InterPro" id="IPR035892">
    <property type="entry name" value="C2_domain_sf"/>
</dbReference>
<gene>
    <name evidence="15" type="ORF">TraAM80_01884</name>
</gene>
<evidence type="ECO:0000256" key="1">
    <source>
        <dbReference type="ARBA" id="ARBA00004167"/>
    </source>
</evidence>
<dbReference type="VEuPathDB" id="TriTrypDB:TRSC58_05131"/>
<keyword evidence="11 12" id="KW-0472">Membrane</keyword>
<dbReference type="GO" id="GO:0006869">
    <property type="term" value="P:lipid transport"/>
    <property type="evidence" value="ECO:0007669"/>
    <property type="project" value="UniProtKB-KW"/>
</dbReference>
<keyword evidence="16" id="KW-1185">Reference proteome</keyword>
<dbReference type="CDD" id="cd00030">
    <property type="entry name" value="C2"/>
    <property type="match status" value="1"/>
</dbReference>
<evidence type="ECO:0000256" key="3">
    <source>
        <dbReference type="ARBA" id="ARBA00022448"/>
    </source>
</evidence>
<evidence type="ECO:0000256" key="8">
    <source>
        <dbReference type="ARBA" id="ARBA00022989"/>
    </source>
</evidence>
<feature type="domain" description="SMP-LTD" evidence="14">
    <location>
        <begin position="126"/>
        <end position="307"/>
    </location>
</feature>
<feature type="domain" description="C2" evidence="13">
    <location>
        <begin position="483"/>
        <end position="607"/>
    </location>
</feature>
<proteinExistence type="inferred from homology"/>
<evidence type="ECO:0000256" key="2">
    <source>
        <dbReference type="ARBA" id="ARBA00006996"/>
    </source>
</evidence>
<dbReference type="AlphaFoldDB" id="A0A422NWN5"/>
<dbReference type="OrthoDB" id="276336at2759"/>
<evidence type="ECO:0000256" key="11">
    <source>
        <dbReference type="ARBA" id="ARBA00023136"/>
    </source>
</evidence>
<dbReference type="OMA" id="HIKATWM"/>
<sequence length="623" mass="70088">MIHLLFSWTNVLWGGILAAALFGVKKYTGMRKQEQEELDKLLNKLRGTHAPTIVIGVWLVLRCLHALGLLLVLELVLVVGVVCYLYRNESRRDFMKVHQAHWLLQNTENLKNILGSDLPEWLKYPNVSRVQWLNTLISGMWTSIASATEASIRQVVVPLLQANKPSFIYELALKELSIGANPIVVNGIQHYPSDDNASVVDLTFSWDSDMNVHLHVKMPGPDMHICIRRFELNMQVRCILSPHIPQWPCFGALSISIMKIWVLNFDISAVGIPLDAVPAVGDFLDGFIRKTLMGMLQHPKRISIPMVKGYTLTADRADAALGSLRVRLLRIEDWHQRYVSSREQTPFYVKVIMLPEEEKKRMKSLTYKKLQSELHDLFSFVLYDTMGTLRFWLYFDVPGTDPCVGQCDVPVRVLVDNQRSEHACLLVKSPALNTEPRAKLIISAELLPYAGRIKSDSTAAPSSIPSRSVSDAFVKQQEMSEHSFGPPTARSVRNESVCSNGEGGGTLFITVERCTGLKNMEYVGVSDPYVVLRLRKQTVVSPCQSSTLEPKFNFEAELEVYNLQTDVLHITILDKNVLSKDRVMGTLNIAVATLSGSVRDQLSGGWNLEPQGQAFLSLRLLRH</sequence>
<feature type="transmembrane region" description="Helical" evidence="12">
    <location>
        <begin position="67"/>
        <end position="86"/>
    </location>
</feature>
<dbReference type="Pfam" id="PF00168">
    <property type="entry name" value="C2"/>
    <property type="match status" value="2"/>
</dbReference>
<dbReference type="GO" id="GO:0016020">
    <property type="term" value="C:membrane"/>
    <property type="evidence" value="ECO:0007669"/>
    <property type="project" value="UniProtKB-SubCell"/>
</dbReference>
<dbReference type="PANTHER" id="PTHR10774">
    <property type="entry name" value="EXTENDED SYNAPTOTAGMIN-RELATED"/>
    <property type="match status" value="1"/>
</dbReference>
<evidence type="ECO:0000313" key="16">
    <source>
        <dbReference type="Proteomes" id="UP000283634"/>
    </source>
</evidence>
<evidence type="ECO:0000256" key="6">
    <source>
        <dbReference type="ARBA" id="ARBA00022737"/>
    </source>
</evidence>
<evidence type="ECO:0000313" key="15">
    <source>
        <dbReference type="EMBL" id="RNF09859.1"/>
    </source>
</evidence>
<dbReference type="InterPro" id="IPR039010">
    <property type="entry name" value="Synaptotagmin_SMP"/>
</dbReference>
<dbReference type="SUPFAM" id="SSF49562">
    <property type="entry name" value="C2 domain (Calcium/lipid-binding domain, CaLB)"/>
    <property type="match status" value="2"/>
</dbReference>
<dbReference type="PROSITE" id="PS50004">
    <property type="entry name" value="C2"/>
    <property type="match status" value="1"/>
</dbReference>
<protein>
    <submittedName>
        <fullName evidence="15">Putative calcium-dependent lipid binding protein, putative,synaptotagmin</fullName>
    </submittedName>
</protein>
<dbReference type="InterPro" id="IPR000008">
    <property type="entry name" value="C2_dom"/>
</dbReference>
<dbReference type="GO" id="GO:0008289">
    <property type="term" value="F:lipid binding"/>
    <property type="evidence" value="ECO:0007669"/>
    <property type="project" value="UniProtKB-KW"/>
</dbReference>
<dbReference type="EMBL" id="MKGL01000041">
    <property type="protein sequence ID" value="RNF09859.1"/>
    <property type="molecule type" value="Genomic_DNA"/>
</dbReference>
<dbReference type="Proteomes" id="UP000283634">
    <property type="component" value="Unassembled WGS sequence"/>
</dbReference>
<name>A0A422NWN5_TRYRA</name>
<feature type="transmembrane region" description="Helical" evidence="12">
    <location>
        <begin position="6"/>
        <end position="24"/>
    </location>
</feature>
<dbReference type="PANTHER" id="PTHR10774:SF190">
    <property type="entry name" value="C2 CALCIUM_LIPID-BINDING ENDONUCLEASE_EXONUCLEASE_PHOSPHATASE-RELATED"/>
    <property type="match status" value="1"/>
</dbReference>
<dbReference type="SMART" id="SM00239">
    <property type="entry name" value="C2"/>
    <property type="match status" value="1"/>
</dbReference>
<keyword evidence="4 12" id="KW-0812">Transmembrane</keyword>
<keyword evidence="6" id="KW-0677">Repeat</keyword>
<dbReference type="PROSITE" id="PS51847">
    <property type="entry name" value="SMP"/>
    <property type="match status" value="1"/>
</dbReference>
<evidence type="ECO:0000256" key="9">
    <source>
        <dbReference type="ARBA" id="ARBA00023055"/>
    </source>
</evidence>